<dbReference type="Pfam" id="PF05787">
    <property type="entry name" value="PhoX"/>
    <property type="match status" value="1"/>
</dbReference>
<dbReference type="EMBL" id="FSRO01000001">
    <property type="protein sequence ID" value="SIN97949.1"/>
    <property type="molecule type" value="Genomic_DNA"/>
</dbReference>
<keyword evidence="2" id="KW-1185">Reference proteome</keyword>
<dbReference type="PANTHER" id="PTHR35399">
    <property type="entry name" value="SLR8030 PROTEIN"/>
    <property type="match status" value="1"/>
</dbReference>
<dbReference type="PANTHER" id="PTHR35399:SF4">
    <property type="entry name" value="MEMBRANE PROTEIN"/>
    <property type="match status" value="1"/>
</dbReference>
<accession>A0A1N6FRK9</accession>
<reference evidence="1 2" key="1">
    <citation type="submission" date="2016-12" db="EMBL/GenBank/DDBJ databases">
        <authorList>
            <person name="Song W.-J."/>
            <person name="Kurnit D.M."/>
        </authorList>
    </citation>
    <scope>NUCLEOTIDE SEQUENCE [LARGE SCALE GENOMIC DNA]</scope>
    <source>
        <strain evidence="1 2">ATCC 49181</strain>
    </source>
</reference>
<gene>
    <name evidence="1" type="ORF">SAMN02743940_0372</name>
</gene>
<dbReference type="AlphaFoldDB" id="A0A1N6FRK9"/>
<dbReference type="STRING" id="44575.SAMN05216419_10361"/>
<dbReference type="InterPro" id="IPR008557">
    <property type="entry name" value="PhoX"/>
</dbReference>
<dbReference type="SUPFAM" id="SSF75011">
    <property type="entry name" value="3-carboxy-cis,cis-mucoante lactonizing enzyme"/>
    <property type="match status" value="1"/>
</dbReference>
<evidence type="ECO:0000313" key="1">
    <source>
        <dbReference type="EMBL" id="SIN97949.1"/>
    </source>
</evidence>
<dbReference type="Pfam" id="PF07676">
    <property type="entry name" value="PD40"/>
    <property type="match status" value="1"/>
</dbReference>
<dbReference type="eggNOG" id="COG3211">
    <property type="taxonomic scope" value="Bacteria"/>
</dbReference>
<dbReference type="Gene3D" id="2.130.10.10">
    <property type="entry name" value="YVTN repeat-like/Quinoprotein amine dehydrogenase"/>
    <property type="match status" value="1"/>
</dbReference>
<proteinExistence type="predicted"/>
<evidence type="ECO:0000313" key="2">
    <source>
        <dbReference type="Proteomes" id="UP000185062"/>
    </source>
</evidence>
<dbReference type="InterPro" id="IPR011659">
    <property type="entry name" value="WD40"/>
</dbReference>
<organism evidence="1 2">
    <name type="scientific">Nitrosomonas cryotolerans ATCC 49181</name>
    <dbReference type="NCBI Taxonomy" id="1131553"/>
    <lineage>
        <taxon>Bacteria</taxon>
        <taxon>Pseudomonadati</taxon>
        <taxon>Pseudomonadota</taxon>
        <taxon>Betaproteobacteria</taxon>
        <taxon>Nitrosomonadales</taxon>
        <taxon>Nitrosomonadaceae</taxon>
        <taxon>Nitrosomonas</taxon>
    </lineage>
</organism>
<name>A0A1N6FRK9_9PROT</name>
<dbReference type="RefSeq" id="WP_051537653.1">
    <property type="nucleotide sequence ID" value="NZ_FSRO01000001.1"/>
</dbReference>
<dbReference type="InterPro" id="IPR015943">
    <property type="entry name" value="WD40/YVTN_repeat-like_dom_sf"/>
</dbReference>
<protein>
    <submittedName>
        <fullName evidence="1">WD40-like Beta Propeller Repeat</fullName>
    </submittedName>
</protein>
<sequence>MKNNSFNIKRRNLLKYSFMGLSAFVGSSLFLAPMKAASLSRASLGRLQPPDRNGVRLPKGFTSRIVASSGQNLFGYKWHSAPDGGATFATDNGGWIYVSNSELEDNAGGVGALRFNQQGELMDAYSILKNTTRNCAGGHTPWQTWLSCEEIDKGQVWECDPFGKNAPQPRNALGLFRHEAIAIDTENKQLYLTEDQPDGCLYRYTARSFNAAGYPNLDDGFLEIAETIDGHTKELRWHSLPDPLAITIPTRKQVAKSTPFNGGEGIWYHQGIVYFTTKGDDRVWSYDTRNNNLNIIYNAALYFCPVLTGVDNITANASGKLLVAEDNGNMQIVVIAGDEVHPLLQIIGHDRSEITGPAFSPDGSRLYFSSQRGRTGHSEDGMTFEITGPF</sequence>
<dbReference type="Proteomes" id="UP000185062">
    <property type="component" value="Unassembled WGS sequence"/>
</dbReference>